<dbReference type="GO" id="GO:0005886">
    <property type="term" value="C:plasma membrane"/>
    <property type="evidence" value="ECO:0007669"/>
    <property type="project" value="UniProtKB-SubCell"/>
</dbReference>
<keyword evidence="3 18" id="KW-0121">Carboxypeptidase</keyword>
<feature type="domain" description="Fibronectin type-III" evidence="17">
    <location>
        <begin position="949"/>
        <end position="1023"/>
    </location>
</feature>
<keyword evidence="19" id="KW-1185">Reference proteome</keyword>
<evidence type="ECO:0000256" key="3">
    <source>
        <dbReference type="ARBA" id="ARBA00022645"/>
    </source>
</evidence>
<dbReference type="InterPro" id="IPR001460">
    <property type="entry name" value="PCN-bd_Tpept"/>
</dbReference>
<evidence type="ECO:0000256" key="12">
    <source>
        <dbReference type="ARBA" id="ARBA00023316"/>
    </source>
</evidence>
<keyword evidence="10 16" id="KW-0472">Membrane</keyword>
<evidence type="ECO:0000256" key="8">
    <source>
        <dbReference type="ARBA" id="ARBA00022960"/>
    </source>
</evidence>
<dbReference type="SMART" id="SM00060">
    <property type="entry name" value="FN3"/>
    <property type="match status" value="2"/>
</dbReference>
<dbReference type="EMBL" id="LSFN01000032">
    <property type="protein sequence ID" value="OAB72869.1"/>
    <property type="molecule type" value="Genomic_DNA"/>
</dbReference>
<dbReference type="RefSeq" id="WP_068659768.1">
    <property type="nucleotide sequence ID" value="NZ_CP017770.1"/>
</dbReference>
<comment type="catalytic activity">
    <reaction evidence="13">
        <text>Preferential cleavage: (Ac)2-L-Lys-D-Ala-|-D-Ala. Also transpeptidation of peptidyl-alanyl moieties that are N-acyl substituents of D-alanine.</text>
        <dbReference type="EC" id="3.4.16.4"/>
    </reaction>
</comment>
<dbReference type="InterPro" id="IPR050396">
    <property type="entry name" value="Glycosyltr_51/Transpeptidase"/>
</dbReference>
<evidence type="ECO:0000256" key="11">
    <source>
        <dbReference type="ARBA" id="ARBA00023268"/>
    </source>
</evidence>
<keyword evidence="8" id="KW-0133">Cell shape</keyword>
<evidence type="ECO:0000259" key="17">
    <source>
        <dbReference type="SMART" id="SM00060"/>
    </source>
</evidence>
<dbReference type="Proteomes" id="UP000077134">
    <property type="component" value="Unassembled WGS sequence"/>
</dbReference>
<dbReference type="InterPro" id="IPR036950">
    <property type="entry name" value="PBP_transglycosylase"/>
</dbReference>
<dbReference type="InterPro" id="IPR012338">
    <property type="entry name" value="Beta-lactam/transpept-like"/>
</dbReference>
<dbReference type="GO" id="GO:0071555">
    <property type="term" value="P:cell wall organization"/>
    <property type="evidence" value="ECO:0007669"/>
    <property type="project" value="UniProtKB-KW"/>
</dbReference>
<dbReference type="InterPro" id="IPR023346">
    <property type="entry name" value="Lysozyme-like_dom_sf"/>
</dbReference>
<feature type="coiled-coil region" evidence="15">
    <location>
        <begin position="309"/>
        <end position="344"/>
    </location>
</feature>
<feature type="transmembrane region" description="Helical" evidence="16">
    <location>
        <begin position="21"/>
        <end position="49"/>
    </location>
</feature>
<keyword evidence="5" id="KW-0328">Glycosyltransferase</keyword>
<dbReference type="InterPro" id="IPR013783">
    <property type="entry name" value="Ig-like_fold"/>
</dbReference>
<dbReference type="SUPFAM" id="SSF53955">
    <property type="entry name" value="Lysozyme-like"/>
    <property type="match status" value="1"/>
</dbReference>
<dbReference type="PANTHER" id="PTHR32282">
    <property type="entry name" value="BINDING PROTEIN TRANSPEPTIDASE, PUTATIVE-RELATED"/>
    <property type="match status" value="1"/>
</dbReference>
<reference evidence="18 19" key="1">
    <citation type="submission" date="2016-02" db="EMBL/GenBank/DDBJ databases">
        <title>Paenibacillus sp. LPB0068, isolated from Crassostrea gigas.</title>
        <authorList>
            <person name="Shin S.-K."/>
            <person name="Yi H."/>
        </authorList>
    </citation>
    <scope>NUCLEOTIDE SEQUENCE [LARGE SCALE GENOMIC DNA]</scope>
    <source>
        <strain evidence="18 19">LPB0068</strain>
    </source>
</reference>
<dbReference type="SUPFAM" id="SSF56601">
    <property type="entry name" value="beta-lactamase/transpeptidase-like"/>
    <property type="match status" value="1"/>
</dbReference>
<keyword evidence="6" id="KW-0808">Transferase</keyword>
<organism evidence="18 19">
    <name type="scientific">Paenibacillus crassostreae</name>
    <dbReference type="NCBI Taxonomy" id="1763538"/>
    <lineage>
        <taxon>Bacteria</taxon>
        <taxon>Bacillati</taxon>
        <taxon>Bacillota</taxon>
        <taxon>Bacilli</taxon>
        <taxon>Bacillales</taxon>
        <taxon>Paenibacillaceae</taxon>
        <taxon>Paenibacillus</taxon>
    </lineage>
</organism>
<evidence type="ECO:0000256" key="13">
    <source>
        <dbReference type="ARBA" id="ARBA00034000"/>
    </source>
</evidence>
<dbReference type="InterPro" id="IPR003961">
    <property type="entry name" value="FN3_dom"/>
</dbReference>
<evidence type="ECO:0000256" key="2">
    <source>
        <dbReference type="ARBA" id="ARBA00022475"/>
    </source>
</evidence>
<proteinExistence type="predicted"/>
<evidence type="ECO:0000256" key="14">
    <source>
        <dbReference type="ARBA" id="ARBA00049902"/>
    </source>
</evidence>
<comment type="caution">
    <text evidence="18">The sequence shown here is derived from an EMBL/GenBank/DDBJ whole genome shotgun (WGS) entry which is preliminary data.</text>
</comment>
<keyword evidence="16" id="KW-1133">Transmembrane helix</keyword>
<evidence type="ECO:0000256" key="7">
    <source>
        <dbReference type="ARBA" id="ARBA00022801"/>
    </source>
</evidence>
<dbReference type="Gene3D" id="2.60.40.10">
    <property type="entry name" value="Immunoglobulins"/>
    <property type="match status" value="2"/>
</dbReference>
<feature type="domain" description="Fibronectin type-III" evidence="17">
    <location>
        <begin position="814"/>
        <end position="893"/>
    </location>
</feature>
<keyword evidence="2" id="KW-1003">Cell membrane</keyword>
<evidence type="ECO:0000256" key="9">
    <source>
        <dbReference type="ARBA" id="ARBA00022984"/>
    </source>
</evidence>
<dbReference type="GO" id="GO:0008955">
    <property type="term" value="F:peptidoglycan glycosyltransferase activity"/>
    <property type="evidence" value="ECO:0007669"/>
    <property type="project" value="UniProtKB-EC"/>
</dbReference>
<keyword evidence="12" id="KW-0961">Cell wall biogenesis/degradation</keyword>
<dbReference type="PANTHER" id="PTHR32282:SF11">
    <property type="entry name" value="PENICILLIN-BINDING PROTEIN 1B"/>
    <property type="match status" value="1"/>
</dbReference>
<dbReference type="CDD" id="cd00063">
    <property type="entry name" value="FN3"/>
    <property type="match status" value="1"/>
</dbReference>
<dbReference type="AlphaFoldDB" id="A0A167C795"/>
<dbReference type="Gene3D" id="3.40.710.10">
    <property type="entry name" value="DD-peptidase/beta-lactamase superfamily"/>
    <property type="match status" value="1"/>
</dbReference>
<dbReference type="STRING" id="1763538.LPB68_04565"/>
<accession>A0A167C795</accession>
<dbReference type="GO" id="GO:0009252">
    <property type="term" value="P:peptidoglycan biosynthetic process"/>
    <property type="evidence" value="ECO:0007669"/>
    <property type="project" value="UniProtKB-KW"/>
</dbReference>
<dbReference type="GO" id="GO:0030288">
    <property type="term" value="C:outer membrane-bounded periplasmic space"/>
    <property type="evidence" value="ECO:0007669"/>
    <property type="project" value="TreeGrafter"/>
</dbReference>
<evidence type="ECO:0000256" key="15">
    <source>
        <dbReference type="SAM" id="Coils"/>
    </source>
</evidence>
<keyword evidence="7" id="KW-0378">Hydrolase</keyword>
<comment type="subcellular location">
    <subcellularLocation>
        <location evidence="1">Cell membrane</location>
    </subcellularLocation>
</comment>
<dbReference type="Gene3D" id="1.10.3810.10">
    <property type="entry name" value="Biosynthetic peptidoglycan transglycosylase-like"/>
    <property type="match status" value="1"/>
</dbReference>
<sequence>MDDTNKKTSKEELPPKKSIGRVLGLTLLWLIVIGFMGALFVGGAGIGYVSSIVHDEPVRTRTEIEQKMSQNSITGFAYFSDGTPIGQLRTEEDRRPVDFEKIPNIVKDAVIAIEDNDFSTHNGIDISGTLRAVKQRVLNESIQTGGSTLTQQLARRVFLNLDRTDNRKIKEMLLSLRLERYLTKEQILAAYLNKVPFGNGANGYNVYGIKAAAKGIFNISDLEQLNIAQAAYLAGLPQLPSTYSAFNGKGEFNPTAFGRAMDRQKLVLRRMLEEGKISNGEYNEASVFDIQASLAQQTEKAYSTFPYLMMETERKAAEILLEINAATTEDTEQTEKNNSELLEEATLQLTTGGYRVYTTINKTVYNTMHQIAENDDNFSADSKTKGKEQTAAMLMDNKTGAILGMIEGRDFYEEQMNYATQMVRQPGSAMKPIAAYLPALDSGAIQPASIVDDAPIILKDGQKGFHIPKNSSRGYEGLVTARYALNMSKNTIALKLFNNVITIDKAWEFAKQLGITSIQEADYAASTGVLGGLKYGVSVEELTNAYSSIANQGEFLDAYMIEKITDANGNIVYKHTPDPVKVFSEQTAYLMTDMLRTVITQGTGSTVKNNYNHWKEVPIVGKTGSTQNYADVWFMGYSPDVTLGVWVGYKEPVNVLEGNQRKNAQSLWALIMNEMIDKKPDLFVTSSFEKPSGITNKTVSAYSGKLPSSLTDKYVTDLFNTKYVPSESDDGIEKAKYLTYNGVNYIPQETTPDDMLKEKIVIKREYPIQDLIKDLQEAFTIMKDHESLGFYLPKDASSDMPTEIDPRVDDGGAPTPPGNVSISYVDGTAQINFSQSASKDVVGYRLYRSLSGSEFQHQGNVIIGDAPLVFTYNNATKYAYNFYIKAVDVAGNESGASAVVGNSGTQDTEQGDEIISNPDQVLEPGQTDQGTPIDDFLIPPVGEGALTIPSAPGQPVITSTDSGIQINWSANNTDTIISFVAYYSKDQSGTFSQVGSSQATSIDLSNPITGWYRITAVNSAGESLPSAASYFEKK</sequence>
<evidence type="ECO:0000256" key="4">
    <source>
        <dbReference type="ARBA" id="ARBA00022670"/>
    </source>
</evidence>
<evidence type="ECO:0000256" key="5">
    <source>
        <dbReference type="ARBA" id="ARBA00022676"/>
    </source>
</evidence>
<dbReference type="OrthoDB" id="9766909at2"/>
<evidence type="ECO:0000313" key="18">
    <source>
        <dbReference type="EMBL" id="OAB72869.1"/>
    </source>
</evidence>
<gene>
    <name evidence="18" type="ORF">PNBC_15685</name>
</gene>
<dbReference type="SUPFAM" id="SSF49265">
    <property type="entry name" value="Fibronectin type III"/>
    <property type="match status" value="2"/>
</dbReference>
<dbReference type="GO" id="GO:0008658">
    <property type="term" value="F:penicillin binding"/>
    <property type="evidence" value="ECO:0007669"/>
    <property type="project" value="InterPro"/>
</dbReference>
<dbReference type="GO" id="GO:0006508">
    <property type="term" value="P:proteolysis"/>
    <property type="evidence" value="ECO:0007669"/>
    <property type="project" value="UniProtKB-KW"/>
</dbReference>
<keyword evidence="16" id="KW-0812">Transmembrane</keyword>
<protein>
    <submittedName>
        <fullName evidence="18">Carboxypeptidase</fullName>
    </submittedName>
</protein>
<dbReference type="GO" id="GO:0009002">
    <property type="term" value="F:serine-type D-Ala-D-Ala carboxypeptidase activity"/>
    <property type="evidence" value="ECO:0007669"/>
    <property type="project" value="UniProtKB-EC"/>
</dbReference>
<keyword evidence="9" id="KW-0573">Peptidoglycan synthesis</keyword>
<dbReference type="InterPro" id="IPR001264">
    <property type="entry name" value="Glyco_trans_51"/>
</dbReference>
<comment type="catalytic activity">
    <reaction evidence="14">
        <text>[GlcNAc-(1-&gt;4)-Mur2Ac(oyl-L-Ala-gamma-D-Glu-L-Lys-D-Ala-D-Ala)](n)-di-trans,octa-cis-undecaprenyl diphosphate + beta-D-GlcNAc-(1-&gt;4)-Mur2Ac(oyl-L-Ala-gamma-D-Glu-L-Lys-D-Ala-D-Ala)-di-trans,octa-cis-undecaprenyl diphosphate = [GlcNAc-(1-&gt;4)-Mur2Ac(oyl-L-Ala-gamma-D-Glu-L-Lys-D-Ala-D-Ala)](n+1)-di-trans,octa-cis-undecaprenyl diphosphate + di-trans,octa-cis-undecaprenyl diphosphate + H(+)</text>
        <dbReference type="Rhea" id="RHEA:23708"/>
        <dbReference type="Rhea" id="RHEA-COMP:9602"/>
        <dbReference type="Rhea" id="RHEA-COMP:9603"/>
        <dbReference type="ChEBI" id="CHEBI:15378"/>
        <dbReference type="ChEBI" id="CHEBI:58405"/>
        <dbReference type="ChEBI" id="CHEBI:60033"/>
        <dbReference type="ChEBI" id="CHEBI:78435"/>
        <dbReference type="EC" id="2.4.99.28"/>
    </reaction>
</comment>
<dbReference type="Pfam" id="PF00905">
    <property type="entry name" value="Transpeptidase"/>
    <property type="match status" value="1"/>
</dbReference>
<evidence type="ECO:0000256" key="16">
    <source>
        <dbReference type="SAM" id="Phobius"/>
    </source>
</evidence>
<keyword evidence="15" id="KW-0175">Coiled coil</keyword>
<dbReference type="InterPro" id="IPR036116">
    <property type="entry name" value="FN3_sf"/>
</dbReference>
<name>A0A167C795_9BACL</name>
<keyword evidence="11" id="KW-0511">Multifunctional enzyme</keyword>
<dbReference type="GO" id="GO:0008360">
    <property type="term" value="P:regulation of cell shape"/>
    <property type="evidence" value="ECO:0007669"/>
    <property type="project" value="UniProtKB-KW"/>
</dbReference>
<evidence type="ECO:0000256" key="10">
    <source>
        <dbReference type="ARBA" id="ARBA00023136"/>
    </source>
</evidence>
<evidence type="ECO:0000256" key="6">
    <source>
        <dbReference type="ARBA" id="ARBA00022679"/>
    </source>
</evidence>
<dbReference type="KEGG" id="pcx:LPB68_04565"/>
<evidence type="ECO:0000313" key="19">
    <source>
        <dbReference type="Proteomes" id="UP000077134"/>
    </source>
</evidence>
<dbReference type="Pfam" id="PF00912">
    <property type="entry name" value="Transgly"/>
    <property type="match status" value="1"/>
</dbReference>
<evidence type="ECO:0000256" key="1">
    <source>
        <dbReference type="ARBA" id="ARBA00004236"/>
    </source>
</evidence>
<keyword evidence="4" id="KW-0645">Protease</keyword>